<dbReference type="PANTHER" id="PTHR10099">
    <property type="entry name" value="PHOSPHORIBOSYLFORMYLGLYCINAMIDINE SYNTHASE"/>
    <property type="match status" value="1"/>
</dbReference>
<gene>
    <name evidence="1" type="ORF">METZ01_LOCUS339298</name>
</gene>
<name>A0A382QLS8_9ZZZZ</name>
<dbReference type="GO" id="GO:0005737">
    <property type="term" value="C:cytoplasm"/>
    <property type="evidence" value="ECO:0007669"/>
    <property type="project" value="TreeGrafter"/>
</dbReference>
<dbReference type="PANTHER" id="PTHR10099:SF1">
    <property type="entry name" value="PHOSPHORIBOSYLFORMYLGLYCINAMIDINE SYNTHASE"/>
    <property type="match status" value="1"/>
</dbReference>
<dbReference type="AlphaFoldDB" id="A0A382QLS8"/>
<dbReference type="InterPro" id="IPR029062">
    <property type="entry name" value="Class_I_gatase-like"/>
</dbReference>
<feature type="non-terminal residue" evidence="1">
    <location>
        <position position="1"/>
    </location>
</feature>
<dbReference type="GO" id="GO:0006164">
    <property type="term" value="P:purine nucleotide biosynthetic process"/>
    <property type="evidence" value="ECO:0007669"/>
    <property type="project" value="TreeGrafter"/>
</dbReference>
<dbReference type="SUPFAM" id="SSF52317">
    <property type="entry name" value="Class I glutamine amidotransferase-like"/>
    <property type="match status" value="1"/>
</dbReference>
<evidence type="ECO:0000313" key="1">
    <source>
        <dbReference type="EMBL" id="SVC86444.1"/>
    </source>
</evidence>
<dbReference type="Pfam" id="PF13507">
    <property type="entry name" value="GATase_5"/>
    <property type="match status" value="1"/>
</dbReference>
<evidence type="ECO:0008006" key="2">
    <source>
        <dbReference type="Google" id="ProtNLM"/>
    </source>
</evidence>
<accession>A0A382QLS8</accession>
<protein>
    <recommendedName>
        <fullName evidence="2">Phosphoribosylformylglycinamidine synthase</fullName>
    </recommendedName>
</protein>
<dbReference type="EMBL" id="UINC01115424">
    <property type="protein sequence ID" value="SVC86444.1"/>
    <property type="molecule type" value="Genomic_DNA"/>
</dbReference>
<dbReference type="GO" id="GO:0004642">
    <property type="term" value="F:phosphoribosylformylglycinamidine synthase activity"/>
    <property type="evidence" value="ECO:0007669"/>
    <property type="project" value="TreeGrafter"/>
</dbReference>
<proteinExistence type="predicted"/>
<dbReference type="Gene3D" id="3.40.50.880">
    <property type="match status" value="1"/>
</dbReference>
<reference evidence="1" key="1">
    <citation type="submission" date="2018-05" db="EMBL/GenBank/DDBJ databases">
        <authorList>
            <person name="Lanie J.A."/>
            <person name="Ng W.-L."/>
            <person name="Kazmierczak K.M."/>
            <person name="Andrzejewski T.M."/>
            <person name="Davidsen T.M."/>
            <person name="Wayne K.J."/>
            <person name="Tettelin H."/>
            <person name="Glass J.I."/>
            <person name="Rusch D."/>
            <person name="Podicherti R."/>
            <person name="Tsui H.-C.T."/>
            <person name="Winkler M.E."/>
        </authorList>
    </citation>
    <scope>NUCLEOTIDE SEQUENCE</scope>
</reference>
<organism evidence="1">
    <name type="scientific">marine metagenome</name>
    <dbReference type="NCBI Taxonomy" id="408172"/>
    <lineage>
        <taxon>unclassified sequences</taxon>
        <taxon>metagenomes</taxon>
        <taxon>ecological metagenomes</taxon>
    </lineage>
</organism>
<sequence length="56" mass="6285">STDGIAGLTAANGRVTIMMPHPERVFRTLCNSWHPAHWGEHSPWLRLFQNARAFAA</sequence>